<dbReference type="VEuPathDB" id="FungiDB:JI435_404650"/>
<evidence type="ECO:0000313" key="1">
    <source>
        <dbReference type="EMBL" id="QRC93858.1"/>
    </source>
</evidence>
<protein>
    <submittedName>
        <fullName evidence="1">Uncharacterized protein</fullName>
    </submittedName>
</protein>
<name>A0A7U2EXV1_PHANO</name>
<dbReference type="EMBL" id="CP069026">
    <property type="protein sequence ID" value="QRC93858.1"/>
    <property type="molecule type" value="Genomic_DNA"/>
</dbReference>
<keyword evidence="2" id="KW-1185">Reference proteome</keyword>
<sequence length="114" mass="12727">YDKMCIASAMTCSVCLGESLSVSCVCTKVPTEKKNIVCVIHPSCAGYLLPKLPSKRRAVRRTQMNGISKQSYVYRPKPKGKQLQYNSFGRRRRTANREGWVVVRGKAGSTRVVT</sequence>
<organism evidence="1 2">
    <name type="scientific">Phaeosphaeria nodorum (strain SN15 / ATCC MYA-4574 / FGSC 10173)</name>
    <name type="common">Glume blotch fungus</name>
    <name type="synonym">Parastagonospora nodorum</name>
    <dbReference type="NCBI Taxonomy" id="321614"/>
    <lineage>
        <taxon>Eukaryota</taxon>
        <taxon>Fungi</taxon>
        <taxon>Dikarya</taxon>
        <taxon>Ascomycota</taxon>
        <taxon>Pezizomycotina</taxon>
        <taxon>Dothideomycetes</taxon>
        <taxon>Pleosporomycetidae</taxon>
        <taxon>Pleosporales</taxon>
        <taxon>Pleosporineae</taxon>
        <taxon>Phaeosphaeriaceae</taxon>
        <taxon>Parastagonospora</taxon>
    </lineage>
</organism>
<gene>
    <name evidence="1" type="ORF">JI435_404650</name>
</gene>
<dbReference type="Proteomes" id="UP000663193">
    <property type="component" value="Chromosome 4"/>
</dbReference>
<accession>A0A7U2EXV1</accession>
<reference evidence="2" key="1">
    <citation type="journal article" date="2021" name="BMC Genomics">
        <title>Chromosome-level genome assembly and manually-curated proteome of model necrotroph Parastagonospora nodorum Sn15 reveals a genome-wide trove of candidate effector homologs, and redundancy of virulence-related functions within an accessory chromosome.</title>
        <authorList>
            <person name="Bertazzoni S."/>
            <person name="Jones D.A.B."/>
            <person name="Phan H.T."/>
            <person name="Tan K.-C."/>
            <person name="Hane J.K."/>
        </authorList>
    </citation>
    <scope>NUCLEOTIDE SEQUENCE [LARGE SCALE GENOMIC DNA]</scope>
    <source>
        <strain evidence="2">SN15 / ATCC MYA-4574 / FGSC 10173)</strain>
    </source>
</reference>
<dbReference type="AlphaFoldDB" id="A0A7U2EXV1"/>
<proteinExistence type="predicted"/>
<evidence type="ECO:0000313" key="2">
    <source>
        <dbReference type="Proteomes" id="UP000663193"/>
    </source>
</evidence>
<feature type="non-terminal residue" evidence="1">
    <location>
        <position position="1"/>
    </location>
</feature>